<dbReference type="InterPro" id="IPR000577">
    <property type="entry name" value="Carb_kinase_FGGY"/>
</dbReference>
<evidence type="ECO:0000313" key="7">
    <source>
        <dbReference type="Proteomes" id="UP000319094"/>
    </source>
</evidence>
<dbReference type="EMBL" id="VFON01000001">
    <property type="protein sequence ID" value="TQL43567.1"/>
    <property type="molecule type" value="Genomic_DNA"/>
</dbReference>
<dbReference type="Pfam" id="PF02782">
    <property type="entry name" value="FGGY_C"/>
    <property type="match status" value="1"/>
</dbReference>
<organism evidence="6 7">
    <name type="scientific">Leucobacter komagatae</name>
    <dbReference type="NCBI Taxonomy" id="55969"/>
    <lineage>
        <taxon>Bacteria</taxon>
        <taxon>Bacillati</taxon>
        <taxon>Actinomycetota</taxon>
        <taxon>Actinomycetes</taxon>
        <taxon>Micrococcales</taxon>
        <taxon>Microbacteriaceae</taxon>
        <taxon>Leucobacter</taxon>
    </lineage>
</organism>
<dbReference type="PIRSF" id="PIRSF000538">
    <property type="entry name" value="GlpK"/>
    <property type="match status" value="1"/>
</dbReference>
<feature type="domain" description="Carbohydrate kinase FGGY C-terminal" evidence="5">
    <location>
        <begin position="261"/>
        <end position="446"/>
    </location>
</feature>
<protein>
    <submittedName>
        <fullName evidence="6">L-xylulokinase</fullName>
    </submittedName>
</protein>
<keyword evidence="2" id="KW-0808">Transferase</keyword>
<sequence>MKTCVIGIDVGLTSAKAAAFDEAGREIATVSAPNPRVAVSRERQEIDMRALWDVVAGVLRELQGGLARDGWVVRGIGATGHGNGLYLVDEQLAPVRTAIASTDSRAERIVAELDPECVESVRQISGSIPWAAQPGVLLRWLHDNEPETLDAAAWALTCKDWITVCLTGAPSADLSDSSGCGLVNLRTREYEPAVFDMLGVPRDLMRLLPELHPSDAVVGAVTAEAAALTGLPEGVPVVAGCMDCVASPLGAGSTESGDVTVIVGTWAINSVVVPANAQPPRVTINALLPDPRFMLAMEVAPTSAASIEWAANVLGDRAAGPVTPRELLEAAGNVPPLADGLIFLPFIHGAPEHLGASGTLLGIKGSHGYAHVARAVAEGITQYHRVQIEKVTSSDAELSEEPWTLAGGGAKNPEWAQMFADVVGHPMRRQLGTELGARGVASLAATGIGCDMTAWRVEPDPELVVEPGPEQEQYAAQAAMFDRIITAMGPVWEEYK</sequence>
<dbReference type="CDD" id="cd07802">
    <property type="entry name" value="ASKHA_NBD_FGGY_EcLyxK-like"/>
    <property type="match status" value="1"/>
</dbReference>
<name>A0A542Y6C6_9MICO</name>
<evidence type="ECO:0000259" key="4">
    <source>
        <dbReference type="Pfam" id="PF00370"/>
    </source>
</evidence>
<dbReference type="InterPro" id="IPR043129">
    <property type="entry name" value="ATPase_NBD"/>
</dbReference>
<dbReference type="RefSeq" id="WP_141886864.1">
    <property type="nucleotide sequence ID" value="NZ_BAAAUY010000017.1"/>
</dbReference>
<evidence type="ECO:0000256" key="2">
    <source>
        <dbReference type="ARBA" id="ARBA00022679"/>
    </source>
</evidence>
<dbReference type="Proteomes" id="UP000319094">
    <property type="component" value="Unassembled WGS sequence"/>
</dbReference>
<dbReference type="PANTHER" id="PTHR43095">
    <property type="entry name" value="SUGAR KINASE"/>
    <property type="match status" value="1"/>
</dbReference>
<proteinExistence type="inferred from homology"/>
<evidence type="ECO:0000313" key="6">
    <source>
        <dbReference type="EMBL" id="TQL43567.1"/>
    </source>
</evidence>
<dbReference type="InterPro" id="IPR018485">
    <property type="entry name" value="FGGY_C"/>
</dbReference>
<comment type="similarity">
    <text evidence="1">Belongs to the FGGY kinase family.</text>
</comment>
<dbReference type="InterPro" id="IPR018484">
    <property type="entry name" value="FGGY_N"/>
</dbReference>
<accession>A0A542Y6C6</accession>
<evidence type="ECO:0000259" key="5">
    <source>
        <dbReference type="Pfam" id="PF02782"/>
    </source>
</evidence>
<dbReference type="Pfam" id="PF00370">
    <property type="entry name" value="FGGY_N"/>
    <property type="match status" value="1"/>
</dbReference>
<dbReference type="InterPro" id="IPR050406">
    <property type="entry name" value="FGGY_Carb_Kinase"/>
</dbReference>
<evidence type="ECO:0000256" key="3">
    <source>
        <dbReference type="ARBA" id="ARBA00022777"/>
    </source>
</evidence>
<dbReference type="GO" id="GO:0005975">
    <property type="term" value="P:carbohydrate metabolic process"/>
    <property type="evidence" value="ECO:0007669"/>
    <property type="project" value="InterPro"/>
</dbReference>
<dbReference type="PANTHER" id="PTHR43095:SF3">
    <property type="entry name" value="L-XYLULOSE_3-KETO-L-GULONATE KINASE"/>
    <property type="match status" value="1"/>
</dbReference>
<gene>
    <name evidence="6" type="ORF">FB468_1593</name>
</gene>
<keyword evidence="3 6" id="KW-0418">Kinase</keyword>
<dbReference type="AlphaFoldDB" id="A0A542Y6C6"/>
<dbReference type="Gene3D" id="3.30.420.40">
    <property type="match status" value="2"/>
</dbReference>
<dbReference type="GO" id="GO:0016301">
    <property type="term" value="F:kinase activity"/>
    <property type="evidence" value="ECO:0007669"/>
    <property type="project" value="UniProtKB-KW"/>
</dbReference>
<dbReference type="SUPFAM" id="SSF53067">
    <property type="entry name" value="Actin-like ATPase domain"/>
    <property type="match status" value="2"/>
</dbReference>
<feature type="domain" description="Carbohydrate kinase FGGY N-terminal" evidence="4">
    <location>
        <begin position="5"/>
        <end position="250"/>
    </location>
</feature>
<dbReference type="OrthoDB" id="9782710at2"/>
<reference evidence="6 7" key="1">
    <citation type="submission" date="2019-06" db="EMBL/GenBank/DDBJ databases">
        <title>Sequencing the genomes of 1000 actinobacteria strains.</title>
        <authorList>
            <person name="Klenk H.-P."/>
        </authorList>
    </citation>
    <scope>NUCLEOTIDE SEQUENCE [LARGE SCALE GENOMIC DNA]</scope>
    <source>
        <strain evidence="6 7">DSM 8803</strain>
    </source>
</reference>
<evidence type="ECO:0000256" key="1">
    <source>
        <dbReference type="ARBA" id="ARBA00009156"/>
    </source>
</evidence>
<comment type="caution">
    <text evidence="6">The sequence shown here is derived from an EMBL/GenBank/DDBJ whole genome shotgun (WGS) entry which is preliminary data.</text>
</comment>
<keyword evidence="7" id="KW-1185">Reference proteome</keyword>